<protein>
    <submittedName>
        <fullName evidence="1">6-bladed beta-propeller</fullName>
    </submittedName>
</protein>
<dbReference type="SUPFAM" id="SSF50969">
    <property type="entry name" value="YVTN repeat-like/Quinoprotein amine dehydrogenase"/>
    <property type="match status" value="1"/>
</dbReference>
<dbReference type="Pfam" id="PF17170">
    <property type="entry name" value="DUF5128"/>
    <property type="match status" value="1"/>
</dbReference>
<dbReference type="AlphaFoldDB" id="A0A8A4TIN8"/>
<dbReference type="InterPro" id="IPR011042">
    <property type="entry name" value="6-blade_b-propeller_TolB-like"/>
</dbReference>
<name>A0A8A4TIN8_SULCO</name>
<proteinExistence type="predicted"/>
<dbReference type="KEGG" id="scor:J3U87_30320"/>
<keyword evidence="2" id="KW-1185">Reference proteome</keyword>
<dbReference type="EMBL" id="CP071793">
    <property type="protein sequence ID" value="QTD49899.1"/>
    <property type="molecule type" value="Genomic_DNA"/>
</dbReference>
<sequence length="299" mass="33885">MGHSTLIALLGILSLSPPIRLDKAINSAGDIGFTRQHIFVSDGNSNCLYQLDHTGVLMSSYCQRGQGPEEFQKLRYLAITESEVGVADFGKRSLILFSHDLVPRQEIRVGMPCSDLVLMPDDLFVLGFDPKTKKMIHRFSRSGKKLVSFGDPLKPMDEMFGMQSGFLAVQDRKIYFVHAFRFRIDVFDLHGKQVDTITHPGFPGTLLDDVFRKGELNWWNDMYQVITGFAVSPSGDLLVSYRNFRENRFLLYHREQTKTPWKVQSDVGPVVLGPNGELLQKRSSKDGSDVIELKRIDLK</sequence>
<dbReference type="RefSeq" id="WP_237379530.1">
    <property type="nucleotide sequence ID" value="NZ_CP071793.1"/>
</dbReference>
<dbReference type="Proteomes" id="UP000663929">
    <property type="component" value="Chromosome"/>
</dbReference>
<evidence type="ECO:0000313" key="2">
    <source>
        <dbReference type="Proteomes" id="UP000663929"/>
    </source>
</evidence>
<reference evidence="1" key="1">
    <citation type="submission" date="2021-03" db="EMBL/GenBank/DDBJ databases">
        <title>Acanthopleuribacteraceae sp. M133.</title>
        <authorList>
            <person name="Wang G."/>
        </authorList>
    </citation>
    <scope>NUCLEOTIDE SEQUENCE</scope>
    <source>
        <strain evidence="1">M133</strain>
    </source>
</reference>
<dbReference type="InterPro" id="IPR011044">
    <property type="entry name" value="Quino_amine_DH_bsu"/>
</dbReference>
<organism evidence="1 2">
    <name type="scientific">Sulfidibacter corallicola</name>
    <dbReference type="NCBI Taxonomy" id="2818388"/>
    <lineage>
        <taxon>Bacteria</taxon>
        <taxon>Pseudomonadati</taxon>
        <taxon>Acidobacteriota</taxon>
        <taxon>Holophagae</taxon>
        <taxon>Acanthopleuribacterales</taxon>
        <taxon>Acanthopleuribacteraceae</taxon>
        <taxon>Sulfidibacter</taxon>
    </lineage>
</organism>
<gene>
    <name evidence="1" type="ORF">J3U87_30320</name>
</gene>
<evidence type="ECO:0000313" key="1">
    <source>
        <dbReference type="EMBL" id="QTD49899.1"/>
    </source>
</evidence>
<dbReference type="Gene3D" id="2.120.10.30">
    <property type="entry name" value="TolB, C-terminal domain"/>
    <property type="match status" value="1"/>
</dbReference>
<accession>A0A8A4TIN8</accession>